<keyword evidence="1" id="KW-0812">Transmembrane</keyword>
<proteinExistence type="predicted"/>
<dbReference type="EMBL" id="QLYR01000001">
    <property type="protein sequence ID" value="RAQ30448.1"/>
    <property type="molecule type" value="Genomic_DNA"/>
</dbReference>
<accession>A0A328UG14</accession>
<gene>
    <name evidence="2" type="ORF">DPQ25_02800</name>
</gene>
<comment type="caution">
    <text evidence="2">The sequence shown here is derived from an EMBL/GenBank/DDBJ whole genome shotgun (WGS) entry which is preliminary data.</text>
</comment>
<keyword evidence="1" id="KW-1133">Transmembrane helix</keyword>
<evidence type="ECO:0000313" key="3">
    <source>
        <dbReference type="Proteomes" id="UP000249377"/>
    </source>
</evidence>
<evidence type="ECO:0000313" key="2">
    <source>
        <dbReference type="EMBL" id="RAQ30448.1"/>
    </source>
</evidence>
<sequence>MSERGRSRALFDRLTLENPEAIPQAVSVRSRRRTLALVRINLAKGVGGLMLFFYENEPGRQTVRE</sequence>
<keyword evidence="1" id="KW-0472">Membrane</keyword>
<protein>
    <submittedName>
        <fullName evidence="2">Uncharacterized protein</fullName>
    </submittedName>
</protein>
<feature type="transmembrane region" description="Helical" evidence="1">
    <location>
        <begin position="36"/>
        <end position="54"/>
    </location>
</feature>
<dbReference type="Proteomes" id="UP000249377">
    <property type="component" value="Unassembled WGS sequence"/>
</dbReference>
<keyword evidence="3" id="KW-1185">Reference proteome</keyword>
<reference evidence="2 3" key="1">
    <citation type="submission" date="2018-06" db="EMBL/GenBank/DDBJ databases">
        <title>Noncontiguous genome sequence of Ruminococcaceae bacterium ASD2818.</title>
        <authorList>
            <person name="Chaplin A.V."/>
            <person name="Sokolova S.R."/>
            <person name="Kochetkova T.O."/>
            <person name="Goltsov A.Y."/>
            <person name="Trofimov D.Y."/>
            <person name="Efimov B.A."/>
        </authorList>
    </citation>
    <scope>NUCLEOTIDE SEQUENCE [LARGE SCALE GENOMIC DNA]</scope>
    <source>
        <strain evidence="2 3">ASD2818</strain>
    </source>
</reference>
<evidence type="ECO:0000256" key="1">
    <source>
        <dbReference type="SAM" id="Phobius"/>
    </source>
</evidence>
<name>A0A328UG14_9FIRM</name>
<organism evidence="2 3">
    <name type="scientific">Hydrogeniiclostridium mannosilyticum</name>
    <dbReference type="NCBI Taxonomy" id="2764322"/>
    <lineage>
        <taxon>Bacteria</taxon>
        <taxon>Bacillati</taxon>
        <taxon>Bacillota</taxon>
        <taxon>Clostridia</taxon>
        <taxon>Eubacteriales</taxon>
        <taxon>Acutalibacteraceae</taxon>
        <taxon>Hydrogeniiclostridium</taxon>
    </lineage>
</organism>
<dbReference type="AlphaFoldDB" id="A0A328UG14"/>